<protein>
    <recommendedName>
        <fullName evidence="4">DUF4738 domain-containing protein</fullName>
    </recommendedName>
</protein>
<organism evidence="2 3">
    <name type="scientific">Bacteroides nordii</name>
    <dbReference type="NCBI Taxonomy" id="291645"/>
    <lineage>
        <taxon>Bacteria</taxon>
        <taxon>Pseudomonadati</taxon>
        <taxon>Bacteroidota</taxon>
        <taxon>Bacteroidia</taxon>
        <taxon>Bacteroidales</taxon>
        <taxon>Bacteroidaceae</taxon>
        <taxon>Bacteroides</taxon>
    </lineage>
</organism>
<feature type="chain" id="PRO_5019111621" description="DUF4738 domain-containing protein" evidence="1">
    <location>
        <begin position="20"/>
        <end position="139"/>
    </location>
</feature>
<evidence type="ECO:0008006" key="4">
    <source>
        <dbReference type="Google" id="ProtNLM"/>
    </source>
</evidence>
<keyword evidence="1" id="KW-0732">Signal</keyword>
<feature type="signal peptide" evidence="1">
    <location>
        <begin position="1"/>
        <end position="19"/>
    </location>
</feature>
<evidence type="ECO:0000313" key="2">
    <source>
        <dbReference type="EMBL" id="RHB33949.1"/>
    </source>
</evidence>
<proteinExistence type="predicted"/>
<dbReference type="EMBL" id="QSGO01000012">
    <property type="protein sequence ID" value="RHB33949.1"/>
    <property type="molecule type" value="Genomic_DNA"/>
</dbReference>
<evidence type="ECO:0000313" key="3">
    <source>
        <dbReference type="Proteomes" id="UP000284379"/>
    </source>
</evidence>
<sequence length="139" mass="15925">MKKMSVILLLLGLIVIAGCHNDKEEEIIVCTCDFRQINIRAVYTDGTPVILDKFETINLETGQKMEFGMDAYYKDSGQYPVMNDDYRKELENKPLKIKFLGYKNEQVVIEEAFIVSADECHVYMVDGNDSVILPLPDKH</sequence>
<accession>A0A413VK81</accession>
<dbReference type="RefSeq" id="WP_002562430.1">
    <property type="nucleotide sequence ID" value="NZ_CABJFV010000012.1"/>
</dbReference>
<dbReference type="Proteomes" id="UP000284379">
    <property type="component" value="Unassembled WGS sequence"/>
</dbReference>
<evidence type="ECO:0000256" key="1">
    <source>
        <dbReference type="SAM" id="SignalP"/>
    </source>
</evidence>
<reference evidence="2 3" key="1">
    <citation type="submission" date="2018-08" db="EMBL/GenBank/DDBJ databases">
        <title>A genome reference for cultivated species of the human gut microbiota.</title>
        <authorList>
            <person name="Zou Y."/>
            <person name="Xue W."/>
            <person name="Luo G."/>
        </authorList>
    </citation>
    <scope>NUCLEOTIDE SEQUENCE [LARGE SCALE GENOMIC DNA]</scope>
    <source>
        <strain evidence="2 3">AM40-30BH</strain>
    </source>
</reference>
<comment type="caution">
    <text evidence="2">The sequence shown here is derived from an EMBL/GenBank/DDBJ whole genome shotgun (WGS) entry which is preliminary data.</text>
</comment>
<name>A0A413VK81_9BACE</name>
<dbReference type="PROSITE" id="PS51257">
    <property type="entry name" value="PROKAR_LIPOPROTEIN"/>
    <property type="match status" value="1"/>
</dbReference>
<gene>
    <name evidence="2" type="ORF">DW888_14790</name>
</gene>
<dbReference type="AlphaFoldDB" id="A0A413VK81"/>